<dbReference type="GO" id="GO:0003676">
    <property type="term" value="F:nucleic acid binding"/>
    <property type="evidence" value="ECO:0007669"/>
    <property type="project" value="InterPro"/>
</dbReference>
<dbReference type="Gene3D" id="3.30.420.10">
    <property type="entry name" value="Ribonuclease H-like superfamily/Ribonuclease H"/>
    <property type="match status" value="1"/>
</dbReference>
<accession>A0A8X6VLR3</accession>
<dbReference type="Proteomes" id="UP000887159">
    <property type="component" value="Unassembled WGS sequence"/>
</dbReference>
<dbReference type="EMBL" id="BMAU01021315">
    <property type="protein sequence ID" value="GFY12638.1"/>
    <property type="molecule type" value="Genomic_DNA"/>
</dbReference>
<reference evidence="1" key="1">
    <citation type="submission" date="2020-08" db="EMBL/GenBank/DDBJ databases">
        <title>Multicomponent nature underlies the extraordinary mechanical properties of spider dragline silk.</title>
        <authorList>
            <person name="Kono N."/>
            <person name="Nakamura H."/>
            <person name="Mori M."/>
            <person name="Yoshida Y."/>
            <person name="Ohtoshi R."/>
            <person name="Malay A.D."/>
            <person name="Moran D.A.P."/>
            <person name="Tomita M."/>
            <person name="Numata K."/>
            <person name="Arakawa K."/>
        </authorList>
    </citation>
    <scope>NUCLEOTIDE SEQUENCE</scope>
</reference>
<evidence type="ECO:0000313" key="2">
    <source>
        <dbReference type="Proteomes" id="UP000887159"/>
    </source>
</evidence>
<dbReference type="InterPro" id="IPR036397">
    <property type="entry name" value="RNaseH_sf"/>
</dbReference>
<protein>
    <submittedName>
        <fullName evidence="1">Uncharacterized protein</fullName>
    </submittedName>
</protein>
<sequence length="85" mass="9862">MVDERLPRNYTPVTTVDELWHRVEATRESVPVHGIQSLFGSMPRRISAVITARCSCSGYLFLRIYAPKFLENLINCYFQRNIVSQ</sequence>
<evidence type="ECO:0000313" key="1">
    <source>
        <dbReference type="EMBL" id="GFY12638.1"/>
    </source>
</evidence>
<dbReference type="AlphaFoldDB" id="A0A8X6VLR3"/>
<keyword evidence="2" id="KW-1185">Reference proteome</keyword>
<name>A0A8X6VLR3_TRICX</name>
<gene>
    <name evidence="1" type="primary">NCL1_21900</name>
    <name evidence="1" type="ORF">TNCV_2448291</name>
</gene>
<comment type="caution">
    <text evidence="1">The sequence shown here is derived from an EMBL/GenBank/DDBJ whole genome shotgun (WGS) entry which is preliminary data.</text>
</comment>
<proteinExistence type="predicted"/>
<organism evidence="1 2">
    <name type="scientific">Trichonephila clavipes</name>
    <name type="common">Golden silk orbweaver</name>
    <name type="synonym">Nephila clavipes</name>
    <dbReference type="NCBI Taxonomy" id="2585209"/>
    <lineage>
        <taxon>Eukaryota</taxon>
        <taxon>Metazoa</taxon>
        <taxon>Ecdysozoa</taxon>
        <taxon>Arthropoda</taxon>
        <taxon>Chelicerata</taxon>
        <taxon>Arachnida</taxon>
        <taxon>Araneae</taxon>
        <taxon>Araneomorphae</taxon>
        <taxon>Entelegynae</taxon>
        <taxon>Araneoidea</taxon>
        <taxon>Nephilidae</taxon>
        <taxon>Trichonephila</taxon>
    </lineage>
</organism>